<dbReference type="Gene3D" id="3.80.10.10">
    <property type="entry name" value="Ribonuclease Inhibitor"/>
    <property type="match status" value="1"/>
</dbReference>
<protein>
    <recommendedName>
        <fullName evidence="3">RNI-like protein</fullName>
    </recommendedName>
</protein>
<accession>A0AA38Q5C2</accession>
<reference evidence="1" key="1">
    <citation type="submission" date="2022-08" db="EMBL/GenBank/DDBJ databases">
        <authorList>
            <consortium name="DOE Joint Genome Institute"/>
            <person name="Min B."/>
            <person name="Riley R."/>
            <person name="Sierra-Patev S."/>
            <person name="Naranjo-Ortiz M."/>
            <person name="Looney B."/>
            <person name="Konkel Z."/>
            <person name="Slot J.C."/>
            <person name="Sakamoto Y."/>
            <person name="Steenwyk J.L."/>
            <person name="Rokas A."/>
            <person name="Carro J."/>
            <person name="Camarero S."/>
            <person name="Ferreira P."/>
            <person name="Molpeceres G."/>
            <person name="Ruiz-Duenas F.J."/>
            <person name="Serrano A."/>
            <person name="Henrissat B."/>
            <person name="Drula E."/>
            <person name="Hughes K.W."/>
            <person name="Mata J.L."/>
            <person name="Ishikawa N.K."/>
            <person name="Vargas-Isla R."/>
            <person name="Ushijima S."/>
            <person name="Smith C.A."/>
            <person name="Ahrendt S."/>
            <person name="Andreopoulos W."/>
            <person name="He G."/>
            <person name="Labutti K."/>
            <person name="Lipzen A."/>
            <person name="Ng V."/>
            <person name="Sandor L."/>
            <person name="Barry K."/>
            <person name="Martinez A.T."/>
            <person name="Xiao Y."/>
            <person name="Gibbons J.G."/>
            <person name="Terashima K."/>
            <person name="Hibbett D.S."/>
            <person name="Grigoriev I.V."/>
        </authorList>
    </citation>
    <scope>NUCLEOTIDE SEQUENCE</scope>
    <source>
        <strain evidence="1">TFB7829</strain>
    </source>
</reference>
<evidence type="ECO:0000313" key="2">
    <source>
        <dbReference type="Proteomes" id="UP001163850"/>
    </source>
</evidence>
<dbReference type="Proteomes" id="UP001163850">
    <property type="component" value="Unassembled WGS sequence"/>
</dbReference>
<gene>
    <name evidence="1" type="ORF">F5890DRAFT_1495194</name>
</gene>
<evidence type="ECO:0008006" key="3">
    <source>
        <dbReference type="Google" id="ProtNLM"/>
    </source>
</evidence>
<dbReference type="InterPro" id="IPR032675">
    <property type="entry name" value="LRR_dom_sf"/>
</dbReference>
<sequence>MFNRSIPVDLQPETCCNDQFSPNYFSNRSLKLDQEDLKCIERGRNMIHSIAHSPDPEILKDEALGADLKVKKNIGSDSTQMKRRLQDLEESVYGPRIGTETPGGYQILVNKLDEMMPGIRLGNRLAKLGQDRTTGVVGSYSSYRYGLMHKAKDGPHQAAADLLAAEGLLNERIINVFRTSEVTRLDLGPSLSEEGGLNLGGRAVWNVFTRPHSFLFLSELSFSNTPVLDMDLVKLVGLPRLAVLILKNTGICDEGVFHLTALKLTLTHLDLSQNPCITDDAIPALCLCITSKLRFLGLVGTSIGMPGLRRMAKLIQKEERIVDVEIPEVCELYIDNIPNIYLMQPQPPLITSPALCSRLSAAALQRNLEAHAEVANKLQSTGGAEAVSANMFGGGTKGEMCRRLRDLLVQREVDLVVWGMIYGYEEADGVTWTGQNDKVKYLEAQAAAREAHKRLR</sequence>
<dbReference type="SUPFAM" id="SSF52047">
    <property type="entry name" value="RNI-like"/>
    <property type="match status" value="1"/>
</dbReference>
<comment type="caution">
    <text evidence="1">The sequence shown here is derived from an EMBL/GenBank/DDBJ whole genome shotgun (WGS) entry which is preliminary data.</text>
</comment>
<evidence type="ECO:0000313" key="1">
    <source>
        <dbReference type="EMBL" id="KAJ3987854.1"/>
    </source>
</evidence>
<organism evidence="1 2">
    <name type="scientific">Lentinula detonsa</name>
    <dbReference type="NCBI Taxonomy" id="2804962"/>
    <lineage>
        <taxon>Eukaryota</taxon>
        <taxon>Fungi</taxon>
        <taxon>Dikarya</taxon>
        <taxon>Basidiomycota</taxon>
        <taxon>Agaricomycotina</taxon>
        <taxon>Agaricomycetes</taxon>
        <taxon>Agaricomycetidae</taxon>
        <taxon>Agaricales</taxon>
        <taxon>Marasmiineae</taxon>
        <taxon>Omphalotaceae</taxon>
        <taxon>Lentinula</taxon>
    </lineage>
</organism>
<dbReference type="AlphaFoldDB" id="A0AA38Q5C2"/>
<dbReference type="EMBL" id="MU801917">
    <property type="protein sequence ID" value="KAJ3987854.1"/>
    <property type="molecule type" value="Genomic_DNA"/>
</dbReference>
<name>A0AA38Q5C2_9AGAR</name>
<proteinExistence type="predicted"/>